<dbReference type="PANTHER" id="PTHR13932">
    <property type="entry name" value="COPROPORPHYRINIGEN III OXIDASE"/>
    <property type="match status" value="1"/>
</dbReference>
<dbReference type="InterPro" id="IPR006638">
    <property type="entry name" value="Elp3/MiaA/NifB-like_rSAM"/>
</dbReference>
<dbReference type="InterPro" id="IPR034505">
    <property type="entry name" value="Coproporphyrinogen-III_oxidase"/>
</dbReference>
<comment type="caution">
    <text evidence="2">The sequence shown here is derived from an EMBL/GenBank/DDBJ whole genome shotgun (WGS) entry which is preliminary data.</text>
</comment>
<dbReference type="GO" id="GO:0005737">
    <property type="term" value="C:cytoplasm"/>
    <property type="evidence" value="ECO:0007669"/>
    <property type="project" value="TreeGrafter"/>
</dbReference>
<dbReference type="SFLD" id="SFLDG01065">
    <property type="entry name" value="anaerobic_coproporphyrinogen-I"/>
    <property type="match status" value="1"/>
</dbReference>
<dbReference type="RefSeq" id="WP_254086275.1">
    <property type="nucleotide sequence ID" value="NZ_JAHESE010000025.1"/>
</dbReference>
<name>A0AAP2GRW2_9BACT</name>
<feature type="domain" description="Radical SAM core" evidence="1">
    <location>
        <begin position="41"/>
        <end position="273"/>
    </location>
</feature>
<dbReference type="SFLD" id="SFLDS00029">
    <property type="entry name" value="Radical_SAM"/>
    <property type="match status" value="1"/>
</dbReference>
<dbReference type="EMBL" id="JAHESE010000025">
    <property type="protein sequence ID" value="MBT1710699.1"/>
    <property type="molecule type" value="Genomic_DNA"/>
</dbReference>
<dbReference type="InterPro" id="IPR058240">
    <property type="entry name" value="rSAM_sf"/>
</dbReference>
<dbReference type="AlphaFoldDB" id="A0AAP2GRW2"/>
<accession>A0AAP2GRW2</accession>
<dbReference type="GO" id="GO:0003824">
    <property type="term" value="F:catalytic activity"/>
    <property type="evidence" value="ECO:0007669"/>
    <property type="project" value="InterPro"/>
</dbReference>
<gene>
    <name evidence="2" type="ORF">KK062_20830</name>
</gene>
<organism evidence="2 3">
    <name type="scientific">Dawidia cretensis</name>
    <dbReference type="NCBI Taxonomy" id="2782350"/>
    <lineage>
        <taxon>Bacteria</taxon>
        <taxon>Pseudomonadati</taxon>
        <taxon>Bacteroidota</taxon>
        <taxon>Cytophagia</taxon>
        <taxon>Cytophagales</taxon>
        <taxon>Chryseotaleaceae</taxon>
        <taxon>Dawidia</taxon>
    </lineage>
</organism>
<dbReference type="PROSITE" id="PS51918">
    <property type="entry name" value="RADICAL_SAM"/>
    <property type="match status" value="1"/>
</dbReference>
<dbReference type="InterPro" id="IPR023404">
    <property type="entry name" value="rSAM_horseshoe"/>
</dbReference>
<dbReference type="SUPFAM" id="SSF102114">
    <property type="entry name" value="Radical SAM enzymes"/>
    <property type="match status" value="1"/>
</dbReference>
<sequence length="440" mass="49827">MIAQADTITTNPYAGYAYSYPHKTAYREFSPARSLSDVWAREDKSSLFLYVHIPFCEMRCGFCNLFTMANPEQDQVAAYLQSLERQATVVSAALGEATYAQLAIGGGTPSFLHEHELEKLFAIIENTMRADTQRIPVSFEVSPKTITPDKLRYLHAKGVDRISMGVQSFFDNETKLLGRPQHRDEVHRALTSIKKEGFETMNIDMIYGGAGQTPESWQINLQTALEYEPEEIYLYPLYVRPLTGLDKMGLSWDNFRLERYRQGRDYLLEHGYDQVSMRMFRKKTASSLVNAVTYCCQEDGMVGLGSGARSYTQSVHYSTEYAVGRKGVKNIIGSYLQETSDEFGQVRYGISLPEDEQKRRDVIKSILHGDGLDLARYNRRFGANALAEFPELCQLLDAGMAVNAEGRLRLTKVGMELSDSIGPWLYSPGIQALMNQYELR</sequence>
<dbReference type="SMART" id="SM00729">
    <property type="entry name" value="Elp3"/>
    <property type="match status" value="1"/>
</dbReference>
<dbReference type="NCBIfam" id="NF006067">
    <property type="entry name" value="PRK08208.1"/>
    <property type="match status" value="1"/>
</dbReference>
<protein>
    <submittedName>
        <fullName evidence="2">STM4012 family radical SAM protein</fullName>
    </submittedName>
</protein>
<dbReference type="GO" id="GO:0051539">
    <property type="term" value="F:4 iron, 4 sulfur cluster binding"/>
    <property type="evidence" value="ECO:0007669"/>
    <property type="project" value="TreeGrafter"/>
</dbReference>
<reference evidence="2 3" key="1">
    <citation type="submission" date="2021-05" db="EMBL/GenBank/DDBJ databases">
        <title>A Polyphasic approach of four new species of the genus Ohtaekwangia: Ohtaekwangia histidinii sp. nov., Ohtaekwangia cretensis sp. nov., Ohtaekwangia indiensis sp. nov., Ohtaekwangia reichenbachii sp. nov. from diverse environment.</title>
        <authorList>
            <person name="Octaviana S."/>
        </authorList>
    </citation>
    <scope>NUCLEOTIDE SEQUENCE [LARGE SCALE GENOMIC DNA]</scope>
    <source>
        <strain evidence="2 3">PWU5</strain>
    </source>
</reference>
<keyword evidence="3" id="KW-1185">Reference proteome</keyword>
<dbReference type="Proteomes" id="UP001319080">
    <property type="component" value="Unassembled WGS sequence"/>
</dbReference>
<dbReference type="PANTHER" id="PTHR13932:SF5">
    <property type="entry name" value="RADICAL S-ADENOSYL METHIONINE DOMAIN-CONTAINING PROTEIN 1, MITOCHONDRIAL"/>
    <property type="match status" value="1"/>
</dbReference>
<dbReference type="InterPro" id="IPR007197">
    <property type="entry name" value="rSAM"/>
</dbReference>
<evidence type="ECO:0000313" key="3">
    <source>
        <dbReference type="Proteomes" id="UP001319080"/>
    </source>
</evidence>
<evidence type="ECO:0000259" key="1">
    <source>
        <dbReference type="PROSITE" id="PS51918"/>
    </source>
</evidence>
<dbReference type="Pfam" id="PF04055">
    <property type="entry name" value="Radical_SAM"/>
    <property type="match status" value="1"/>
</dbReference>
<dbReference type="CDD" id="cd01335">
    <property type="entry name" value="Radical_SAM"/>
    <property type="match status" value="1"/>
</dbReference>
<proteinExistence type="predicted"/>
<dbReference type="Gene3D" id="3.80.30.20">
    <property type="entry name" value="tm_1862 like domain"/>
    <property type="match status" value="1"/>
</dbReference>
<evidence type="ECO:0000313" key="2">
    <source>
        <dbReference type="EMBL" id="MBT1710699.1"/>
    </source>
</evidence>
<dbReference type="GO" id="GO:0006779">
    <property type="term" value="P:porphyrin-containing compound biosynthetic process"/>
    <property type="evidence" value="ECO:0007669"/>
    <property type="project" value="TreeGrafter"/>
</dbReference>